<feature type="transmembrane region" description="Helical" evidence="1">
    <location>
        <begin position="6"/>
        <end position="24"/>
    </location>
</feature>
<name>A0A0F9SWW6_9ZZZZ</name>
<feature type="transmembrane region" description="Helical" evidence="1">
    <location>
        <begin position="36"/>
        <end position="64"/>
    </location>
</feature>
<organism evidence="2">
    <name type="scientific">marine sediment metagenome</name>
    <dbReference type="NCBI Taxonomy" id="412755"/>
    <lineage>
        <taxon>unclassified sequences</taxon>
        <taxon>metagenomes</taxon>
        <taxon>ecological metagenomes</taxon>
    </lineage>
</organism>
<dbReference type="AlphaFoldDB" id="A0A0F9SWW6"/>
<feature type="transmembrane region" description="Helical" evidence="1">
    <location>
        <begin position="111"/>
        <end position="133"/>
    </location>
</feature>
<proteinExistence type="predicted"/>
<feature type="transmembrane region" description="Helical" evidence="1">
    <location>
        <begin position="76"/>
        <end position="99"/>
    </location>
</feature>
<comment type="caution">
    <text evidence="2">The sequence shown here is derived from an EMBL/GenBank/DDBJ whole genome shotgun (WGS) entry which is preliminary data.</text>
</comment>
<accession>A0A0F9SWW6</accession>
<keyword evidence="1" id="KW-0812">Transmembrane</keyword>
<dbReference type="EMBL" id="LAZR01001650">
    <property type="protein sequence ID" value="KKN41391.1"/>
    <property type="molecule type" value="Genomic_DNA"/>
</dbReference>
<evidence type="ECO:0000313" key="2">
    <source>
        <dbReference type="EMBL" id="KKN41391.1"/>
    </source>
</evidence>
<reference evidence="2" key="1">
    <citation type="journal article" date="2015" name="Nature">
        <title>Complex archaea that bridge the gap between prokaryotes and eukaryotes.</title>
        <authorList>
            <person name="Spang A."/>
            <person name="Saw J.H."/>
            <person name="Jorgensen S.L."/>
            <person name="Zaremba-Niedzwiedzka K."/>
            <person name="Martijn J."/>
            <person name="Lind A.E."/>
            <person name="van Eijk R."/>
            <person name="Schleper C."/>
            <person name="Guy L."/>
            <person name="Ettema T.J."/>
        </authorList>
    </citation>
    <scope>NUCLEOTIDE SEQUENCE</scope>
</reference>
<keyword evidence="1" id="KW-1133">Transmembrane helix</keyword>
<keyword evidence="1" id="KW-0472">Membrane</keyword>
<sequence>MNIILELLRFFSVVLIGIVIVKLYENKKGWEYPFRTSLLSIFIWRTIILVIILSMNLLLDLYLIDFLNNIDFSLYLYIHTIMLVVVSFLISSFLGIKIFKLIYKQDVQESLFITLIIVVVDLVLESIFFYSTLIL</sequence>
<gene>
    <name evidence="2" type="ORF">LCGC14_0723870</name>
</gene>
<evidence type="ECO:0000256" key="1">
    <source>
        <dbReference type="SAM" id="Phobius"/>
    </source>
</evidence>
<protein>
    <submittedName>
        <fullName evidence="2">Uncharacterized protein</fullName>
    </submittedName>
</protein>